<keyword evidence="1" id="KW-0233">DNA recombination</keyword>
<dbReference type="PANTHER" id="PTHR35617:SF3">
    <property type="entry name" value="CORE-BINDING (CB) DOMAIN-CONTAINING PROTEIN"/>
    <property type="match status" value="1"/>
</dbReference>
<dbReference type="Gene3D" id="1.10.443.10">
    <property type="entry name" value="Intergrase catalytic core"/>
    <property type="match status" value="1"/>
</dbReference>
<dbReference type="AlphaFoldDB" id="A0AAV4AL67"/>
<dbReference type="EMBL" id="BLXT01003854">
    <property type="protein sequence ID" value="GFO07303.1"/>
    <property type="molecule type" value="Genomic_DNA"/>
</dbReference>
<evidence type="ECO:0000313" key="3">
    <source>
        <dbReference type="Proteomes" id="UP000735302"/>
    </source>
</evidence>
<dbReference type="GO" id="GO:0015074">
    <property type="term" value="P:DNA integration"/>
    <property type="evidence" value="ECO:0007669"/>
    <property type="project" value="InterPro"/>
</dbReference>
<comment type="caution">
    <text evidence="2">The sequence shown here is derived from an EMBL/GenBank/DDBJ whole genome shotgun (WGS) entry which is preliminary data.</text>
</comment>
<organism evidence="2 3">
    <name type="scientific">Plakobranchus ocellatus</name>
    <dbReference type="NCBI Taxonomy" id="259542"/>
    <lineage>
        <taxon>Eukaryota</taxon>
        <taxon>Metazoa</taxon>
        <taxon>Spiralia</taxon>
        <taxon>Lophotrochozoa</taxon>
        <taxon>Mollusca</taxon>
        <taxon>Gastropoda</taxon>
        <taxon>Heterobranchia</taxon>
        <taxon>Euthyneura</taxon>
        <taxon>Panpulmonata</taxon>
        <taxon>Sacoglossa</taxon>
        <taxon>Placobranchoidea</taxon>
        <taxon>Plakobranchidae</taxon>
        <taxon>Plakobranchus</taxon>
    </lineage>
</organism>
<dbReference type="Proteomes" id="UP000735302">
    <property type="component" value="Unassembled WGS sequence"/>
</dbReference>
<evidence type="ECO:0000256" key="1">
    <source>
        <dbReference type="ARBA" id="ARBA00023172"/>
    </source>
</evidence>
<dbReference type="InterPro" id="IPR013762">
    <property type="entry name" value="Integrase-like_cat_sf"/>
</dbReference>
<dbReference type="GO" id="GO:0003677">
    <property type="term" value="F:DNA binding"/>
    <property type="evidence" value="ECO:0007669"/>
    <property type="project" value="InterPro"/>
</dbReference>
<dbReference type="PANTHER" id="PTHR35617">
    <property type="entry name" value="PHAGE_INTEGRASE DOMAIN-CONTAINING PROTEIN"/>
    <property type="match status" value="1"/>
</dbReference>
<dbReference type="InterPro" id="IPR011010">
    <property type="entry name" value="DNA_brk_join_enz"/>
</dbReference>
<proteinExistence type="predicted"/>
<accession>A0AAV4AL67</accession>
<protein>
    <submittedName>
        <fullName evidence="2">Tyrosine recombinase xerc</fullName>
    </submittedName>
</protein>
<dbReference type="CDD" id="cd09275">
    <property type="entry name" value="RNase_HI_RT_DIRS1"/>
    <property type="match status" value="1"/>
</dbReference>
<evidence type="ECO:0000313" key="2">
    <source>
        <dbReference type="EMBL" id="GFO07303.1"/>
    </source>
</evidence>
<gene>
    <name evidence="2" type="ORF">PoB_003380800</name>
</gene>
<dbReference type="GO" id="GO:0006310">
    <property type="term" value="P:DNA recombination"/>
    <property type="evidence" value="ECO:0007669"/>
    <property type="project" value="UniProtKB-KW"/>
</dbReference>
<reference evidence="2 3" key="1">
    <citation type="journal article" date="2021" name="Elife">
        <title>Chloroplast acquisition without the gene transfer in kleptoplastic sea slugs, Plakobranchus ocellatus.</title>
        <authorList>
            <person name="Maeda T."/>
            <person name="Takahashi S."/>
            <person name="Yoshida T."/>
            <person name="Shimamura S."/>
            <person name="Takaki Y."/>
            <person name="Nagai Y."/>
            <person name="Toyoda A."/>
            <person name="Suzuki Y."/>
            <person name="Arimoto A."/>
            <person name="Ishii H."/>
            <person name="Satoh N."/>
            <person name="Nishiyama T."/>
            <person name="Hasebe M."/>
            <person name="Maruyama T."/>
            <person name="Minagawa J."/>
            <person name="Obokata J."/>
            <person name="Shigenobu S."/>
        </authorList>
    </citation>
    <scope>NUCLEOTIDE SEQUENCE [LARGE SCALE GENOMIC DNA]</scope>
</reference>
<sequence length="368" mass="41472">MTVTLSGDKREHVETLTNKVLLTPMITVRTLAQTVGTLIACFPAIEYEQLYHRHLEILKMNSLKTVYDFERLILLSEEAMSDLKWWLNDGLKSKKSLVREKPRATIKSESSGYAWGAVMNNTDSDTSNNVTHGMWRDDERKEHINVLELKAAMLAVQSLCRELTDCHVRIEIDNTTAVAYINSMGGTNSLKCNDIIGHRCQTFHAMDIKHMQISEGKATFHIAPLLKTNSPKNPISTITLRAYREDRRICVFTCLKLYLKRTKHLRSTTQLFIGNYSPHSAVTKDTLARWIKSMLNKAGIDTNVYKAHSTRAAASSAAARSIDIAQVLNTAGWSRKQTFAKFYNKPVQTESASAQFDNSVLNSKSVSL</sequence>
<name>A0AAV4AL67_9GAST</name>
<keyword evidence="3" id="KW-1185">Reference proteome</keyword>
<dbReference type="SUPFAM" id="SSF56349">
    <property type="entry name" value="DNA breaking-rejoining enzymes"/>
    <property type="match status" value="1"/>
</dbReference>